<dbReference type="Proteomes" id="UP000515152">
    <property type="component" value="Chromosome 23"/>
</dbReference>
<reference evidence="4" key="1">
    <citation type="submission" date="2025-08" db="UniProtKB">
        <authorList>
            <consortium name="RefSeq"/>
        </authorList>
    </citation>
    <scope>IDENTIFICATION</scope>
</reference>
<dbReference type="Pfam" id="PF12894">
    <property type="entry name" value="ANAPC4_WD40"/>
    <property type="match status" value="1"/>
</dbReference>
<dbReference type="PROSITE" id="PS50082">
    <property type="entry name" value="WD_REPEATS_2"/>
    <property type="match status" value="2"/>
</dbReference>
<feature type="compositionally biased region" description="Acidic residues" evidence="1">
    <location>
        <begin position="77"/>
        <end position="91"/>
    </location>
</feature>
<feature type="domain" description="Anaphase-promoting complex subunit 4-like WD40" evidence="2">
    <location>
        <begin position="144"/>
        <end position="188"/>
    </location>
</feature>
<dbReference type="OrthoDB" id="10251741at2759"/>
<proteinExistence type="predicted"/>
<evidence type="ECO:0000313" key="3">
    <source>
        <dbReference type="Proteomes" id="UP000515152"/>
    </source>
</evidence>
<organism evidence="3 4">
    <name type="scientific">Clupea harengus</name>
    <name type="common">Atlantic herring</name>
    <dbReference type="NCBI Taxonomy" id="7950"/>
    <lineage>
        <taxon>Eukaryota</taxon>
        <taxon>Metazoa</taxon>
        <taxon>Chordata</taxon>
        <taxon>Craniata</taxon>
        <taxon>Vertebrata</taxon>
        <taxon>Euteleostomi</taxon>
        <taxon>Actinopterygii</taxon>
        <taxon>Neopterygii</taxon>
        <taxon>Teleostei</taxon>
        <taxon>Clupei</taxon>
        <taxon>Clupeiformes</taxon>
        <taxon>Clupeoidei</taxon>
        <taxon>Clupeidae</taxon>
        <taxon>Clupea</taxon>
    </lineage>
</organism>
<evidence type="ECO:0000259" key="2">
    <source>
        <dbReference type="Pfam" id="PF12894"/>
    </source>
</evidence>
<dbReference type="Pfam" id="PF00400">
    <property type="entry name" value="WD40"/>
    <property type="match status" value="1"/>
</dbReference>
<accession>A0A6P8EZY1</accession>
<protein>
    <submittedName>
        <fullName evidence="4">Probable serine/threonine-protein kinase PkwA</fullName>
    </submittedName>
</protein>
<keyword evidence="4" id="KW-0808">Transferase</keyword>
<keyword evidence="3" id="KW-1185">Reference proteome</keyword>
<dbReference type="SUPFAM" id="SSF50978">
    <property type="entry name" value="WD40 repeat-like"/>
    <property type="match status" value="1"/>
</dbReference>
<evidence type="ECO:0000256" key="1">
    <source>
        <dbReference type="SAM" id="MobiDB-lite"/>
    </source>
</evidence>
<dbReference type="InterPro" id="IPR036322">
    <property type="entry name" value="WD40_repeat_dom_sf"/>
</dbReference>
<dbReference type="SMART" id="SM00320">
    <property type="entry name" value="WD40"/>
    <property type="match status" value="5"/>
</dbReference>
<dbReference type="PANTHER" id="PTHR47822">
    <property type="entry name" value="CARBOHYDRATE BINDING DOMAIN CONTAINING PROTEIN"/>
    <property type="match status" value="1"/>
</dbReference>
<dbReference type="InterPro" id="IPR001680">
    <property type="entry name" value="WD40_rpt"/>
</dbReference>
<dbReference type="KEGG" id="char:105894017"/>
<keyword evidence="4" id="KW-0418">Kinase</keyword>
<dbReference type="GeneID" id="105894017"/>
<dbReference type="GO" id="GO:0016301">
    <property type="term" value="F:kinase activity"/>
    <property type="evidence" value="ECO:0007669"/>
    <property type="project" value="UniProtKB-KW"/>
</dbReference>
<dbReference type="PROSITE" id="PS50294">
    <property type="entry name" value="WD_REPEATS_REGION"/>
    <property type="match status" value="1"/>
</dbReference>
<dbReference type="Gene3D" id="2.130.10.10">
    <property type="entry name" value="YVTN repeat-like/Quinoprotein amine dehydrogenase"/>
    <property type="match status" value="2"/>
</dbReference>
<feature type="region of interest" description="Disordered" evidence="1">
    <location>
        <begin position="64"/>
        <end position="121"/>
    </location>
</feature>
<dbReference type="InterPro" id="IPR024977">
    <property type="entry name" value="Apc4-like_WD40_dom"/>
</dbReference>
<sequence>MLRGNPEKRLLLSDVCCVELGGSEVLKSGDIFYILIYMFLAEMSNGVVAPVPTEVVCEKVKYSEPDSLGSSGTNSDTDTESDNEQEPDSDADPERTKVPSSHPPELESAKGEGLQKQPQQEIRRIPAQPRTDGDLHIHHIIECSCEVMTCQFNPEGTLLAVGLNDGTIKLYNPENGDFVKTIRDSSCIFASMPVTSIRFCRSAESHSLLLATYASGNVRCWYVWGGECLWSVKEVADNRESEGTARRQTLCMSVSCSNEQAATGGSDSTIHLYDLATHQTLQVCKASSTRTVMDGHRLRVFAVTFHPEREREFISGGWDNTIQFWDTRQQHAVRMLSGPHICGDALQIDPVTHQILSGSWRKDRTLEIWEYGSAEKVSEVLPDSYGNSKIYSCHWLGRDHILAAGSQLNALKVINRHTLMTESRYMGLSSAVFSSSVCPAGKWAGLIAATSGNRVCLLDRGGQRVKKNTASD</sequence>
<dbReference type="PANTHER" id="PTHR47822:SF2">
    <property type="entry name" value="F-BOX AND WD-40 DOMAIN PROTEIN 7"/>
    <property type="match status" value="1"/>
</dbReference>
<dbReference type="AlphaFoldDB" id="A0A6P8EZY1"/>
<name>A0A6P8EZY1_CLUHA</name>
<gene>
    <name evidence="4" type="primary">LOC105894017</name>
</gene>
<dbReference type="RefSeq" id="XP_031416442.1">
    <property type="nucleotide sequence ID" value="XM_031560582.1"/>
</dbReference>
<dbReference type="InterPro" id="IPR015943">
    <property type="entry name" value="WD40/YVTN_repeat-like_dom_sf"/>
</dbReference>
<evidence type="ECO:0000313" key="4">
    <source>
        <dbReference type="RefSeq" id="XP_031416442.1"/>
    </source>
</evidence>